<evidence type="ECO:0000313" key="7">
    <source>
        <dbReference type="EMBL" id="EKC21755.1"/>
    </source>
</evidence>
<organism evidence="7">
    <name type="scientific">Magallana gigas</name>
    <name type="common">Pacific oyster</name>
    <name type="synonym">Crassostrea gigas</name>
    <dbReference type="NCBI Taxonomy" id="29159"/>
    <lineage>
        <taxon>Eukaryota</taxon>
        <taxon>Metazoa</taxon>
        <taxon>Spiralia</taxon>
        <taxon>Lophotrochozoa</taxon>
        <taxon>Mollusca</taxon>
        <taxon>Bivalvia</taxon>
        <taxon>Autobranchia</taxon>
        <taxon>Pteriomorphia</taxon>
        <taxon>Ostreida</taxon>
        <taxon>Ostreoidea</taxon>
        <taxon>Ostreidae</taxon>
        <taxon>Magallana</taxon>
    </lineage>
</organism>
<accession>K1PYX9</accession>
<evidence type="ECO:0000256" key="2">
    <source>
        <dbReference type="ARBA" id="ARBA00022737"/>
    </source>
</evidence>
<dbReference type="GO" id="GO:0051301">
    <property type="term" value="P:cell division"/>
    <property type="evidence" value="ECO:0007669"/>
    <property type="project" value="UniProtKB-KW"/>
</dbReference>
<dbReference type="GO" id="GO:0031145">
    <property type="term" value="P:anaphase-promoting complex-dependent catabolic process"/>
    <property type="evidence" value="ECO:0007669"/>
    <property type="project" value="TreeGrafter"/>
</dbReference>
<keyword evidence="1" id="KW-0132">Cell division</keyword>
<dbReference type="GO" id="GO:0060090">
    <property type="term" value="F:molecular adaptor activity"/>
    <property type="evidence" value="ECO:0007669"/>
    <property type="project" value="TreeGrafter"/>
</dbReference>
<dbReference type="AlphaFoldDB" id="K1PYX9"/>
<dbReference type="GO" id="GO:0005680">
    <property type="term" value="C:anaphase-promoting complex"/>
    <property type="evidence" value="ECO:0007669"/>
    <property type="project" value="InterPro"/>
</dbReference>
<evidence type="ECO:0000259" key="6">
    <source>
        <dbReference type="Pfam" id="PF21282"/>
    </source>
</evidence>
<keyword evidence="4" id="KW-0131">Cell cycle</keyword>
<evidence type="ECO:0000256" key="3">
    <source>
        <dbReference type="ARBA" id="ARBA00022776"/>
    </source>
</evidence>
<reference evidence="7" key="1">
    <citation type="journal article" date="2012" name="Nature">
        <title>The oyster genome reveals stress adaptation and complexity of shell formation.</title>
        <authorList>
            <person name="Zhang G."/>
            <person name="Fang X."/>
            <person name="Guo X."/>
            <person name="Li L."/>
            <person name="Luo R."/>
            <person name="Xu F."/>
            <person name="Yang P."/>
            <person name="Zhang L."/>
            <person name="Wang X."/>
            <person name="Qi H."/>
            <person name="Xiong Z."/>
            <person name="Que H."/>
            <person name="Xie Y."/>
            <person name="Holland P.W."/>
            <person name="Paps J."/>
            <person name="Zhu Y."/>
            <person name="Wu F."/>
            <person name="Chen Y."/>
            <person name="Wang J."/>
            <person name="Peng C."/>
            <person name="Meng J."/>
            <person name="Yang L."/>
            <person name="Liu J."/>
            <person name="Wen B."/>
            <person name="Zhang N."/>
            <person name="Huang Z."/>
            <person name="Zhu Q."/>
            <person name="Feng Y."/>
            <person name="Mount A."/>
            <person name="Hedgecock D."/>
            <person name="Xu Z."/>
            <person name="Liu Y."/>
            <person name="Domazet-Loso T."/>
            <person name="Du Y."/>
            <person name="Sun X."/>
            <person name="Zhang S."/>
            <person name="Liu B."/>
            <person name="Cheng P."/>
            <person name="Jiang X."/>
            <person name="Li J."/>
            <person name="Fan D."/>
            <person name="Wang W."/>
            <person name="Fu W."/>
            <person name="Wang T."/>
            <person name="Wang B."/>
            <person name="Zhang J."/>
            <person name="Peng Z."/>
            <person name="Li Y."/>
            <person name="Li N."/>
            <person name="Wang J."/>
            <person name="Chen M."/>
            <person name="He Y."/>
            <person name="Tan F."/>
            <person name="Song X."/>
            <person name="Zheng Q."/>
            <person name="Huang R."/>
            <person name="Yang H."/>
            <person name="Du X."/>
            <person name="Chen L."/>
            <person name="Yang M."/>
            <person name="Gaffney P.M."/>
            <person name="Wang S."/>
            <person name="Luo L."/>
            <person name="She Z."/>
            <person name="Ming Y."/>
            <person name="Huang W."/>
            <person name="Zhang S."/>
            <person name="Huang B."/>
            <person name="Zhang Y."/>
            <person name="Qu T."/>
            <person name="Ni P."/>
            <person name="Miao G."/>
            <person name="Wang J."/>
            <person name="Wang Q."/>
            <person name="Steinberg C.E."/>
            <person name="Wang H."/>
            <person name="Li N."/>
            <person name="Qian L."/>
            <person name="Zhang G."/>
            <person name="Li Y."/>
            <person name="Yang H."/>
            <person name="Liu X."/>
            <person name="Wang J."/>
            <person name="Yin Y."/>
            <person name="Wang J."/>
        </authorList>
    </citation>
    <scope>NUCLEOTIDE SEQUENCE [LARGE SCALE GENOMIC DNA]</scope>
    <source>
        <strain evidence="7">05x7-T-G4-1.051#20</strain>
    </source>
</reference>
<protein>
    <submittedName>
        <fullName evidence="7">Anaphase-promoting complex subunit 1</fullName>
    </submittedName>
</protein>
<dbReference type="EMBL" id="JH818989">
    <property type="protein sequence ID" value="EKC21755.1"/>
    <property type="molecule type" value="Genomic_DNA"/>
</dbReference>
<evidence type="ECO:0000256" key="1">
    <source>
        <dbReference type="ARBA" id="ARBA00022618"/>
    </source>
</evidence>
<dbReference type="InterPro" id="IPR024990">
    <property type="entry name" value="Apc1"/>
</dbReference>
<keyword evidence="3" id="KW-0498">Mitosis</keyword>
<dbReference type="PANTHER" id="PTHR12827">
    <property type="entry name" value="MEIOTIC CHECKPOINT REGULATOR TSG24 FAMILY MEMBER"/>
    <property type="match status" value="1"/>
</dbReference>
<dbReference type="HOGENOM" id="CLU_001202_0_1_1"/>
<dbReference type="Pfam" id="PF21282">
    <property type="entry name" value="APC1_3rd"/>
    <property type="match status" value="1"/>
</dbReference>
<evidence type="ECO:0000256" key="4">
    <source>
        <dbReference type="ARBA" id="ARBA00023306"/>
    </source>
</evidence>
<evidence type="ECO:0000259" key="5">
    <source>
        <dbReference type="Pfam" id="PF18122"/>
    </source>
</evidence>
<dbReference type="InParanoid" id="K1PYX9"/>
<proteinExistence type="predicted"/>
<dbReference type="PANTHER" id="PTHR12827:SF3">
    <property type="entry name" value="ANAPHASE-PROMOTING COMPLEX SUBUNIT 1"/>
    <property type="match status" value="1"/>
</dbReference>
<gene>
    <name evidence="7" type="ORF">CGI_10003397</name>
</gene>
<feature type="domain" description="Anaphase-promoting complex subunit 1 C-terminal" evidence="5">
    <location>
        <begin position="393"/>
        <end position="547"/>
    </location>
</feature>
<dbReference type="InterPro" id="IPR048971">
    <property type="entry name" value="Apc1_3rd"/>
</dbReference>
<dbReference type="GO" id="GO:0007091">
    <property type="term" value="P:metaphase/anaphase transition of mitotic cell cycle"/>
    <property type="evidence" value="ECO:0007669"/>
    <property type="project" value="TreeGrafter"/>
</dbReference>
<dbReference type="Pfam" id="PF18122">
    <property type="entry name" value="APC1_C"/>
    <property type="match status" value="1"/>
</dbReference>
<keyword evidence="2" id="KW-0677">Repeat</keyword>
<feature type="domain" description="Anaphase-promoting complex subunit 1 beta-sandwich" evidence="6">
    <location>
        <begin position="295"/>
        <end position="380"/>
    </location>
</feature>
<dbReference type="InterPro" id="IPR041221">
    <property type="entry name" value="APC1_C"/>
</dbReference>
<sequence length="589" mass="66490">MIEFGIHDYMDMFSRLTETRKGNEVIGTSDLGMADTLCHFMTGGHKRPLIGSNKERYKAPSYQIKEGDNINVDVTSPGATLALGMLYFRTNNSAVIDWLRVPDTQFMLDQVRPDFLMLRTISRGLVSWDFVVPSFEWIKSMIPQILQEKAFERKQGEEDDVMIDYETMSQSYCNVVAGGCLVIGLKFAGTANQMAFGTLVMAGSGNLEVLRLCRMLRARIGPPHNIFVTYGSHMAISMSVGLLFLGGGRYSLSTTPEAIGIMLCAFFPKFPFHSNDNRYHLQAFRHLYVLATEARVVLPRDVDSGEPCYVPLEIRFKDTADYCGEVFRTSAPTLLPELDKIEEVKILGPRYWPITFHIDKNWSTLKLLLKKNGILFVKQRAGYLSYVLDPKPDVIKAFTTDPVISSMADYFLMGKDDCQRNRTLQKLSSILYSCVTQEKPEVISTHLRLDQVLNQSNFSLTHLGIRQLKNILAYYNSPFNLGKLENVSSTQLLQMEFLLALKSQLEDRLDRWQAANMEGIVKYLQTNVVESCDLVLLSAYVTWYDIPTPEEISKIIVEGGPTLPVLCSTLPHLPVNTVMQILAAWQAAV</sequence>
<dbReference type="GO" id="GO:0070979">
    <property type="term" value="P:protein K11-linked ubiquitination"/>
    <property type="evidence" value="ECO:0007669"/>
    <property type="project" value="TreeGrafter"/>
</dbReference>
<name>K1PYX9_MAGGI</name>